<dbReference type="Gene3D" id="2.40.50.180">
    <property type="entry name" value="CheA-289, Domain 4"/>
    <property type="match status" value="2"/>
</dbReference>
<dbReference type="InterPro" id="IPR036890">
    <property type="entry name" value="HATPase_C_sf"/>
</dbReference>
<dbReference type="Gene3D" id="1.10.287.560">
    <property type="entry name" value="Histidine kinase CheA-like, homodimeric domain"/>
    <property type="match status" value="1"/>
</dbReference>
<dbReference type="AlphaFoldDB" id="A0A517V8I8"/>
<dbReference type="EC" id="2.7.13.3" evidence="2"/>
<sequence>MDDILQEFLAESWENLGQLDSEIVELEKDPQNAELIASIFRTIHTIKGTCGFLGLTNLGAVAHSAENVLGKMRERMLEVSPGAISLVLEAIDRIKELLQGLEATGEEPKTDHSSLTLMLDELANLATAPVPPTPQQTPPATPESEKTEVNTVETQVDEAPLGDQDLTEIVETHPEVLSESVEPLAPAAAGAEEGAARTSKVSVADLSIRVNVNVVDSLMNLVGELVLTRNQLLQLARGDEESKYAAPITHLNRVTTDLQEGVMKTRMQPIGNAWNKLPRLVRDLTQVTSKHIELVMTGAETELDRTVLDAIKDPLTHMVRNSADHGIETPEVRKAAGKSESGTIHLNAYHEGGHVIIEIQDDGAGISRERVLKKAVSQGLIKEVDVPHVTDSHVFSMIFQAGFSTAEQVSSISGRGVGMDVVRTQIEKIGGTVDLASQMGKGTTVRIKIPLTLAIISALVLESGSQPFAIPQLGVVELVRLSAEDCKKIETIHNKKVFRLRDRLLPLVHLNEVLQLEEKAPEDHDLQDTNIVVVQVGEDQFGLIVSRIFDTEEIVVKPVGRLLKNIGLYQGTTILGDGRVVMILDVGGIFNQCGGSSAHSQSLTEETTTSSDRDTISMLLFGVKEEVTMAVPLSLVARLEEFPLESIELNGDRKVVQYRDNLLPLLSVEGAGYSGGEAVDPQPVIVFSENNRSMGLIVNEIKDIIDEQLVIRMQSDRPGVLGTAIIGKNAIDVIDTQYYVTRSTPNWFGKVEDKTSFRVLVVDDSMFFRQLVATALETEGYTVVTSDSCVAAVEILEKDSRFHTVITDLELPMMDGFEFCEWLKANENTQELSVIALTSANSSADQAKAREAGFDEFLVKFNSHELISCLDESFARLKYKTGVNA</sequence>
<evidence type="ECO:0000256" key="8">
    <source>
        <dbReference type="SAM" id="MobiDB-lite"/>
    </source>
</evidence>
<dbReference type="InterPro" id="IPR036641">
    <property type="entry name" value="HPT_dom_sf"/>
</dbReference>
<dbReference type="FunFam" id="3.30.565.10:FF:000016">
    <property type="entry name" value="Chemotaxis protein CheA, putative"/>
    <property type="match status" value="1"/>
</dbReference>
<keyword evidence="5" id="KW-0418">Kinase</keyword>
<dbReference type="PROSITE" id="PS50109">
    <property type="entry name" value="HIS_KIN"/>
    <property type="match status" value="1"/>
</dbReference>
<dbReference type="Pfam" id="PF01627">
    <property type="entry name" value="Hpt"/>
    <property type="match status" value="1"/>
</dbReference>
<dbReference type="PANTHER" id="PTHR43395:SF1">
    <property type="entry name" value="CHEMOTAXIS PROTEIN CHEA"/>
    <property type="match status" value="1"/>
</dbReference>
<dbReference type="InterPro" id="IPR003594">
    <property type="entry name" value="HATPase_dom"/>
</dbReference>
<feature type="compositionally biased region" description="Pro residues" evidence="8">
    <location>
        <begin position="129"/>
        <end position="141"/>
    </location>
</feature>
<dbReference type="EMBL" id="CP036343">
    <property type="protein sequence ID" value="QDT89324.1"/>
    <property type="molecule type" value="Genomic_DNA"/>
</dbReference>
<dbReference type="PANTHER" id="PTHR43395">
    <property type="entry name" value="SENSOR HISTIDINE KINASE CHEA"/>
    <property type="match status" value="1"/>
</dbReference>
<keyword evidence="4 13" id="KW-0808">Transferase</keyword>
<evidence type="ECO:0000256" key="1">
    <source>
        <dbReference type="ARBA" id="ARBA00000085"/>
    </source>
</evidence>
<feature type="domain" description="CheW-like" evidence="11">
    <location>
        <begin position="455"/>
        <end position="595"/>
    </location>
</feature>
<dbReference type="Gene3D" id="3.30.565.10">
    <property type="entry name" value="Histidine kinase-like ATPase, C-terminal domain"/>
    <property type="match status" value="1"/>
</dbReference>
<dbReference type="SUPFAM" id="SSF52172">
    <property type="entry name" value="CheY-like"/>
    <property type="match status" value="1"/>
</dbReference>
<dbReference type="SMART" id="SM00387">
    <property type="entry name" value="HATPase_c"/>
    <property type="match status" value="1"/>
</dbReference>
<dbReference type="GO" id="GO:0006935">
    <property type="term" value="P:chemotaxis"/>
    <property type="evidence" value="ECO:0007669"/>
    <property type="project" value="InterPro"/>
</dbReference>
<dbReference type="CDD" id="cd00731">
    <property type="entry name" value="CheA_reg"/>
    <property type="match status" value="1"/>
</dbReference>
<dbReference type="SMART" id="SM00448">
    <property type="entry name" value="REC"/>
    <property type="match status" value="1"/>
</dbReference>
<dbReference type="InterPro" id="IPR001789">
    <property type="entry name" value="Sig_transdc_resp-reg_receiver"/>
</dbReference>
<dbReference type="OrthoDB" id="9803176at2"/>
<evidence type="ECO:0000313" key="14">
    <source>
        <dbReference type="Proteomes" id="UP000316855"/>
    </source>
</evidence>
<dbReference type="GO" id="GO:0000155">
    <property type="term" value="F:phosphorelay sensor kinase activity"/>
    <property type="evidence" value="ECO:0007669"/>
    <property type="project" value="InterPro"/>
</dbReference>
<feature type="modified residue" description="Phosphohistidine" evidence="6">
    <location>
        <position position="44"/>
    </location>
</feature>
<dbReference type="InterPro" id="IPR005467">
    <property type="entry name" value="His_kinase_dom"/>
</dbReference>
<accession>A0A517V8I8</accession>
<evidence type="ECO:0000256" key="7">
    <source>
        <dbReference type="PROSITE-ProRule" id="PRU00169"/>
    </source>
</evidence>
<organism evidence="13 14">
    <name type="scientific">Gimesia algae</name>
    <dbReference type="NCBI Taxonomy" id="2527971"/>
    <lineage>
        <taxon>Bacteria</taxon>
        <taxon>Pseudomonadati</taxon>
        <taxon>Planctomycetota</taxon>
        <taxon>Planctomycetia</taxon>
        <taxon>Planctomycetales</taxon>
        <taxon>Planctomycetaceae</taxon>
        <taxon>Gimesia</taxon>
    </lineage>
</organism>
<evidence type="ECO:0000256" key="2">
    <source>
        <dbReference type="ARBA" id="ARBA00012438"/>
    </source>
</evidence>
<dbReference type="PROSITE" id="PS50110">
    <property type="entry name" value="RESPONSE_REGULATORY"/>
    <property type="match status" value="1"/>
</dbReference>
<evidence type="ECO:0000313" key="13">
    <source>
        <dbReference type="EMBL" id="QDT89324.1"/>
    </source>
</evidence>
<feature type="domain" description="CheW-like" evidence="11">
    <location>
        <begin position="615"/>
        <end position="745"/>
    </location>
</feature>
<dbReference type="KEGG" id="gax:Pan161_09530"/>
<evidence type="ECO:0000259" key="12">
    <source>
        <dbReference type="PROSITE" id="PS50894"/>
    </source>
</evidence>
<dbReference type="Gene3D" id="3.40.50.2300">
    <property type="match status" value="1"/>
</dbReference>
<feature type="modified residue" description="4-aspartylphosphate" evidence="7">
    <location>
        <position position="808"/>
    </location>
</feature>
<dbReference type="SMART" id="SM01231">
    <property type="entry name" value="H-kinase_dim"/>
    <property type="match status" value="1"/>
</dbReference>
<dbReference type="InterPro" id="IPR008207">
    <property type="entry name" value="Sig_transdc_His_kin_Hpt_dom"/>
</dbReference>
<dbReference type="CDD" id="cd16916">
    <property type="entry name" value="HATPase_CheA-like"/>
    <property type="match status" value="1"/>
</dbReference>
<dbReference type="SMART" id="SM00073">
    <property type="entry name" value="HPT"/>
    <property type="match status" value="1"/>
</dbReference>
<feature type="domain" description="HPt" evidence="12">
    <location>
        <begin position="1"/>
        <end position="101"/>
    </location>
</feature>
<keyword evidence="14" id="KW-1185">Reference proteome</keyword>
<dbReference type="Pfam" id="PF02895">
    <property type="entry name" value="H-kinase_dim"/>
    <property type="match status" value="1"/>
</dbReference>
<evidence type="ECO:0000259" key="10">
    <source>
        <dbReference type="PROSITE" id="PS50110"/>
    </source>
</evidence>
<dbReference type="GO" id="GO:0005737">
    <property type="term" value="C:cytoplasm"/>
    <property type="evidence" value="ECO:0007669"/>
    <property type="project" value="InterPro"/>
</dbReference>
<name>A0A517V8I8_9PLAN</name>
<evidence type="ECO:0000259" key="9">
    <source>
        <dbReference type="PROSITE" id="PS50109"/>
    </source>
</evidence>
<dbReference type="InterPro" id="IPR011006">
    <property type="entry name" value="CheY-like_superfamily"/>
</dbReference>
<comment type="catalytic activity">
    <reaction evidence="1">
        <text>ATP + protein L-histidine = ADP + protein N-phospho-L-histidine.</text>
        <dbReference type="EC" id="2.7.13.3"/>
    </reaction>
</comment>
<dbReference type="SMART" id="SM00260">
    <property type="entry name" value="CheW"/>
    <property type="match status" value="2"/>
</dbReference>
<dbReference type="InterPro" id="IPR002545">
    <property type="entry name" value="CheW-lke_dom"/>
</dbReference>
<dbReference type="PRINTS" id="PR00344">
    <property type="entry name" value="BCTRLSENSOR"/>
</dbReference>
<dbReference type="Pfam" id="PF01584">
    <property type="entry name" value="CheW"/>
    <property type="match status" value="2"/>
</dbReference>
<dbReference type="Pfam" id="PF00072">
    <property type="entry name" value="Response_reg"/>
    <property type="match status" value="1"/>
</dbReference>
<dbReference type="CDD" id="cd00088">
    <property type="entry name" value="HPT"/>
    <property type="match status" value="1"/>
</dbReference>
<proteinExistence type="predicted"/>
<dbReference type="SUPFAM" id="SSF50341">
    <property type="entry name" value="CheW-like"/>
    <property type="match status" value="2"/>
</dbReference>
<feature type="domain" description="Response regulatory" evidence="10">
    <location>
        <begin position="758"/>
        <end position="875"/>
    </location>
</feature>
<dbReference type="SUPFAM" id="SSF55874">
    <property type="entry name" value="ATPase domain of HSP90 chaperone/DNA topoisomerase II/histidine kinase"/>
    <property type="match status" value="1"/>
</dbReference>
<reference evidence="13 14" key="1">
    <citation type="submission" date="2019-02" db="EMBL/GenBank/DDBJ databases">
        <title>Deep-cultivation of Planctomycetes and their phenomic and genomic characterization uncovers novel biology.</title>
        <authorList>
            <person name="Wiegand S."/>
            <person name="Jogler M."/>
            <person name="Boedeker C."/>
            <person name="Pinto D."/>
            <person name="Vollmers J."/>
            <person name="Rivas-Marin E."/>
            <person name="Kohn T."/>
            <person name="Peeters S.H."/>
            <person name="Heuer A."/>
            <person name="Rast P."/>
            <person name="Oberbeckmann S."/>
            <person name="Bunk B."/>
            <person name="Jeske O."/>
            <person name="Meyerdierks A."/>
            <person name="Storesund J.E."/>
            <person name="Kallscheuer N."/>
            <person name="Luecker S."/>
            <person name="Lage O.M."/>
            <person name="Pohl T."/>
            <person name="Merkel B.J."/>
            <person name="Hornburger P."/>
            <person name="Mueller R.-W."/>
            <person name="Bruemmer F."/>
            <person name="Labrenz M."/>
            <person name="Spormann A.M."/>
            <person name="Op den Camp H."/>
            <person name="Overmann J."/>
            <person name="Amann R."/>
            <person name="Jetten M.S.M."/>
            <person name="Mascher T."/>
            <person name="Medema M.H."/>
            <person name="Devos D.P."/>
            <person name="Kaster A.-K."/>
            <person name="Ovreas L."/>
            <person name="Rohde M."/>
            <person name="Galperin M.Y."/>
            <person name="Jogler C."/>
        </authorList>
    </citation>
    <scope>NUCLEOTIDE SEQUENCE [LARGE SCALE GENOMIC DNA]</scope>
    <source>
        <strain evidence="13 14">Pan161</strain>
    </source>
</reference>
<dbReference type="InterPro" id="IPR037006">
    <property type="entry name" value="CheA-like_homodim_sf"/>
</dbReference>
<dbReference type="Gene3D" id="1.20.120.160">
    <property type="entry name" value="HPT domain"/>
    <property type="match status" value="1"/>
</dbReference>
<dbReference type="Proteomes" id="UP000316855">
    <property type="component" value="Chromosome"/>
</dbReference>
<evidence type="ECO:0000256" key="3">
    <source>
        <dbReference type="ARBA" id="ARBA00022553"/>
    </source>
</evidence>
<dbReference type="InterPro" id="IPR004105">
    <property type="entry name" value="CheA-like_dim"/>
</dbReference>
<dbReference type="SUPFAM" id="SSF47384">
    <property type="entry name" value="Homodimeric domain of signal transducing histidine kinase"/>
    <property type="match status" value="1"/>
</dbReference>
<dbReference type="PROSITE" id="PS50894">
    <property type="entry name" value="HPT"/>
    <property type="match status" value="1"/>
</dbReference>
<dbReference type="InterPro" id="IPR036097">
    <property type="entry name" value="HisK_dim/P_sf"/>
</dbReference>
<dbReference type="RefSeq" id="WP_145224451.1">
    <property type="nucleotide sequence ID" value="NZ_CP036343.1"/>
</dbReference>
<dbReference type="PROSITE" id="PS50851">
    <property type="entry name" value="CHEW"/>
    <property type="match status" value="2"/>
</dbReference>
<feature type="domain" description="Histidine kinase" evidence="9">
    <location>
        <begin position="175"/>
        <end position="453"/>
    </location>
</feature>
<keyword evidence="3 7" id="KW-0597">Phosphoprotein</keyword>
<evidence type="ECO:0000256" key="4">
    <source>
        <dbReference type="ARBA" id="ARBA00022679"/>
    </source>
</evidence>
<evidence type="ECO:0000259" key="11">
    <source>
        <dbReference type="PROSITE" id="PS50851"/>
    </source>
</evidence>
<evidence type="ECO:0000256" key="5">
    <source>
        <dbReference type="ARBA" id="ARBA00022777"/>
    </source>
</evidence>
<dbReference type="InterPro" id="IPR051315">
    <property type="entry name" value="Bact_Chemotaxis_CheA"/>
</dbReference>
<evidence type="ECO:0000256" key="6">
    <source>
        <dbReference type="PROSITE-ProRule" id="PRU00110"/>
    </source>
</evidence>
<gene>
    <name evidence="13" type="primary">cheA</name>
    <name evidence="13" type="ORF">Pan161_09530</name>
</gene>
<protein>
    <recommendedName>
        <fullName evidence="2">histidine kinase</fullName>
        <ecNumber evidence="2">2.7.13.3</ecNumber>
    </recommendedName>
</protein>
<dbReference type="Pfam" id="PF02518">
    <property type="entry name" value="HATPase_c"/>
    <property type="match status" value="1"/>
</dbReference>
<dbReference type="InterPro" id="IPR004358">
    <property type="entry name" value="Sig_transdc_His_kin-like_C"/>
</dbReference>
<feature type="region of interest" description="Disordered" evidence="8">
    <location>
        <begin position="127"/>
        <end position="150"/>
    </location>
</feature>
<dbReference type="InterPro" id="IPR036061">
    <property type="entry name" value="CheW-like_dom_sf"/>
</dbReference>
<dbReference type="SUPFAM" id="SSF47226">
    <property type="entry name" value="Histidine-containing phosphotransfer domain, HPT domain"/>
    <property type="match status" value="1"/>
</dbReference>